<protein>
    <submittedName>
        <fullName evidence="1">Uncharacterized protein</fullName>
    </submittedName>
</protein>
<accession>A0A2R3Z633</accession>
<dbReference type="KEGG" id="grs:C7S20_10925"/>
<evidence type="ECO:0000313" key="2">
    <source>
        <dbReference type="Proteomes" id="UP000241507"/>
    </source>
</evidence>
<evidence type="ECO:0000313" key="1">
    <source>
        <dbReference type="EMBL" id="AVR45725.1"/>
    </source>
</evidence>
<name>A0A2R3Z633_9FLAO</name>
<reference evidence="2" key="1">
    <citation type="submission" date="2018-03" db="EMBL/GenBank/DDBJ databases">
        <title>Gramella fulva sp. nov., isolated from a dry surface of tidal flat.</title>
        <authorList>
            <person name="Hwang S.H."/>
            <person name="Hwang W.M."/>
            <person name="Kang K."/>
            <person name="Ahn T.-Y."/>
        </authorList>
    </citation>
    <scope>NUCLEOTIDE SEQUENCE [LARGE SCALE GENOMIC DNA]</scope>
    <source>
        <strain evidence="2">SH35</strain>
    </source>
</reference>
<organism evidence="1 2">
    <name type="scientific">Christiangramia fulva</name>
    <dbReference type="NCBI Taxonomy" id="2126553"/>
    <lineage>
        <taxon>Bacteria</taxon>
        <taxon>Pseudomonadati</taxon>
        <taxon>Bacteroidota</taxon>
        <taxon>Flavobacteriia</taxon>
        <taxon>Flavobacteriales</taxon>
        <taxon>Flavobacteriaceae</taxon>
        <taxon>Christiangramia</taxon>
    </lineage>
</organism>
<proteinExistence type="predicted"/>
<sequence>MLKFEPLNKNDLYLITSGTVNCHIEEPALSLSKGNRDIFNSLQGNYNYPFFCLKKYDPKTKKPK</sequence>
<dbReference type="EMBL" id="CP028136">
    <property type="protein sequence ID" value="AVR45725.1"/>
    <property type="molecule type" value="Genomic_DNA"/>
</dbReference>
<keyword evidence="2" id="KW-1185">Reference proteome</keyword>
<dbReference type="Proteomes" id="UP000241507">
    <property type="component" value="Chromosome"/>
</dbReference>
<dbReference type="AlphaFoldDB" id="A0A2R3Z633"/>
<gene>
    <name evidence="1" type="ORF">C7S20_10925</name>
</gene>